<dbReference type="Pfam" id="PF14759">
    <property type="entry name" value="Reductase_C"/>
    <property type="match status" value="1"/>
</dbReference>
<dbReference type="InterPro" id="IPR016156">
    <property type="entry name" value="FAD/NAD-linked_Rdtase_dimer_sf"/>
</dbReference>
<evidence type="ECO:0000259" key="6">
    <source>
        <dbReference type="Pfam" id="PF14759"/>
    </source>
</evidence>
<evidence type="ECO:0000256" key="4">
    <source>
        <dbReference type="ARBA" id="ARBA00023002"/>
    </source>
</evidence>
<dbReference type="SUPFAM" id="SSF51905">
    <property type="entry name" value="FAD/NAD(P)-binding domain"/>
    <property type="match status" value="2"/>
</dbReference>
<dbReference type="AlphaFoldDB" id="A0A211ZS59"/>
<dbReference type="SUPFAM" id="SSF55424">
    <property type="entry name" value="FAD/NAD-linked reductases, dimerisation (C-terminal) domain"/>
    <property type="match status" value="1"/>
</dbReference>
<dbReference type="PRINTS" id="PR00368">
    <property type="entry name" value="FADPNR"/>
</dbReference>
<dbReference type="EMBL" id="NHON01000008">
    <property type="protein sequence ID" value="OWJ68090.1"/>
    <property type="molecule type" value="Genomic_DNA"/>
</dbReference>
<proteinExistence type="predicted"/>
<dbReference type="InterPro" id="IPR028202">
    <property type="entry name" value="Reductase_C"/>
</dbReference>
<sequence>MAGMVIVGAGEAGARAAITLREQGWDGPVTLIGAESRPPYERPPLSKAVLLAEAEPAPATVLDRDRADALGIELILGTEVSAIDRAGRTVTLGGGRALPYSRLLLATGARPRKLAVPGHEQALYLRRFEDALALRPRLRPGARIAVIGGGFIGLELAAAASAHGCAVTVIEALPRILMRGVPAELAAVIADRHRAAGVELRTGLGVGRIEPGGAVILADGSRIAADTVIAGIGAVPETALAEAAGLAVDNGIAVDATLATGDPDIFAAGDCAACAHPLYPGRRIRLEAWRNALDQGVLAARNMLGRGEPIGAVPWFWSDQHELTLQIAGLADAGRATVERDLGDGARLLFHLAADGRLVAAGGLGPLGKIGREVRLAEMLIARRAAPDPGSLASPEVKLKSLLAA</sequence>
<dbReference type="Gene3D" id="3.30.390.30">
    <property type="match status" value="1"/>
</dbReference>
<dbReference type="Gene3D" id="3.50.50.60">
    <property type="entry name" value="FAD/NAD(P)-binding domain"/>
    <property type="match status" value="2"/>
</dbReference>
<evidence type="ECO:0000313" key="8">
    <source>
        <dbReference type="Proteomes" id="UP000196655"/>
    </source>
</evidence>
<accession>A0A211ZS59</accession>
<dbReference type="PRINTS" id="PR00411">
    <property type="entry name" value="PNDRDTASEI"/>
</dbReference>
<dbReference type="Proteomes" id="UP000196655">
    <property type="component" value="Unassembled WGS sequence"/>
</dbReference>
<keyword evidence="8" id="KW-1185">Reference proteome</keyword>
<name>A0A211ZS59_9PROT</name>
<keyword evidence="2" id="KW-0285">Flavoprotein</keyword>
<reference evidence="8" key="1">
    <citation type="submission" date="2017-05" db="EMBL/GenBank/DDBJ databases">
        <authorList>
            <person name="Macchi M."/>
            <person name="Festa S."/>
            <person name="Coppotelli B.M."/>
            <person name="Morelli I.S."/>
        </authorList>
    </citation>
    <scope>NUCLEOTIDE SEQUENCE [LARGE SCALE GENOMIC DNA]</scope>
    <source>
        <strain evidence="8">I</strain>
    </source>
</reference>
<dbReference type="STRING" id="1122125.GCA_000423185_01885"/>
<evidence type="ECO:0000313" key="7">
    <source>
        <dbReference type="EMBL" id="OWJ68090.1"/>
    </source>
</evidence>
<dbReference type="OrthoDB" id="7809559at2"/>
<dbReference type="PANTHER" id="PTHR43557">
    <property type="entry name" value="APOPTOSIS-INDUCING FACTOR 1"/>
    <property type="match status" value="1"/>
</dbReference>
<evidence type="ECO:0000256" key="3">
    <source>
        <dbReference type="ARBA" id="ARBA00022827"/>
    </source>
</evidence>
<evidence type="ECO:0000259" key="5">
    <source>
        <dbReference type="Pfam" id="PF07992"/>
    </source>
</evidence>
<evidence type="ECO:0000256" key="2">
    <source>
        <dbReference type="ARBA" id="ARBA00022630"/>
    </source>
</evidence>
<protein>
    <submittedName>
        <fullName evidence="7">Ferredoxin reductase</fullName>
    </submittedName>
</protein>
<dbReference type="PANTHER" id="PTHR43557:SF2">
    <property type="entry name" value="RIESKE DOMAIN-CONTAINING PROTEIN-RELATED"/>
    <property type="match status" value="1"/>
</dbReference>
<comment type="caution">
    <text evidence="7">The sequence shown here is derived from an EMBL/GenBank/DDBJ whole genome shotgun (WGS) entry which is preliminary data.</text>
</comment>
<dbReference type="InterPro" id="IPR050446">
    <property type="entry name" value="FAD-oxidoreductase/Apoptosis"/>
</dbReference>
<keyword evidence="4" id="KW-0560">Oxidoreductase</keyword>
<keyword evidence="3" id="KW-0274">FAD</keyword>
<comment type="cofactor">
    <cofactor evidence="1">
        <name>FAD</name>
        <dbReference type="ChEBI" id="CHEBI:57692"/>
    </cofactor>
</comment>
<feature type="domain" description="Reductase C-terminal" evidence="6">
    <location>
        <begin position="315"/>
        <end position="403"/>
    </location>
</feature>
<organism evidence="7 8">
    <name type="scientific">Inquilinus limosus</name>
    <dbReference type="NCBI Taxonomy" id="171674"/>
    <lineage>
        <taxon>Bacteria</taxon>
        <taxon>Pseudomonadati</taxon>
        <taxon>Pseudomonadota</taxon>
        <taxon>Alphaproteobacteria</taxon>
        <taxon>Rhodospirillales</taxon>
        <taxon>Rhodospirillaceae</taxon>
        <taxon>Inquilinus</taxon>
    </lineage>
</organism>
<evidence type="ECO:0000256" key="1">
    <source>
        <dbReference type="ARBA" id="ARBA00001974"/>
    </source>
</evidence>
<gene>
    <name evidence="7" type="ORF">BWR60_06525</name>
</gene>
<feature type="domain" description="FAD/NAD(P)-binding" evidence="5">
    <location>
        <begin position="4"/>
        <end position="296"/>
    </location>
</feature>
<dbReference type="InterPro" id="IPR036188">
    <property type="entry name" value="FAD/NAD-bd_sf"/>
</dbReference>
<dbReference type="InterPro" id="IPR023753">
    <property type="entry name" value="FAD/NAD-binding_dom"/>
</dbReference>
<dbReference type="GO" id="GO:0005737">
    <property type="term" value="C:cytoplasm"/>
    <property type="evidence" value="ECO:0007669"/>
    <property type="project" value="TreeGrafter"/>
</dbReference>
<dbReference type="Pfam" id="PF07992">
    <property type="entry name" value="Pyr_redox_2"/>
    <property type="match status" value="1"/>
</dbReference>
<dbReference type="GO" id="GO:0016651">
    <property type="term" value="F:oxidoreductase activity, acting on NAD(P)H"/>
    <property type="evidence" value="ECO:0007669"/>
    <property type="project" value="TreeGrafter"/>
</dbReference>